<dbReference type="Proteomes" id="UP001162164">
    <property type="component" value="Unassembled WGS sequence"/>
</dbReference>
<reference evidence="1" key="1">
    <citation type="journal article" date="2023" name="Insect Mol. Biol.">
        <title>Genome sequencing provides insights into the evolution of gene families encoding plant cell wall-degrading enzymes in longhorned beetles.</title>
        <authorList>
            <person name="Shin N.R."/>
            <person name="Okamura Y."/>
            <person name="Kirsch R."/>
            <person name="Pauchet Y."/>
        </authorList>
    </citation>
    <scope>NUCLEOTIDE SEQUENCE</scope>
    <source>
        <strain evidence="1">MMC_N1</strain>
    </source>
</reference>
<sequence length="101" mass="11436">MAGDSPIVCDLDYPLVFCIHDDSRISYATRTPRTTKKVEFGRVNISRCPHAFIYARVVKAIANEPEREEWAGTLPMLNKEASRPILVYTVTSRPAFPPRTI</sequence>
<organism evidence="1 2">
    <name type="scientific">Molorchus minor</name>
    <dbReference type="NCBI Taxonomy" id="1323400"/>
    <lineage>
        <taxon>Eukaryota</taxon>
        <taxon>Metazoa</taxon>
        <taxon>Ecdysozoa</taxon>
        <taxon>Arthropoda</taxon>
        <taxon>Hexapoda</taxon>
        <taxon>Insecta</taxon>
        <taxon>Pterygota</taxon>
        <taxon>Neoptera</taxon>
        <taxon>Endopterygota</taxon>
        <taxon>Coleoptera</taxon>
        <taxon>Polyphaga</taxon>
        <taxon>Cucujiformia</taxon>
        <taxon>Chrysomeloidea</taxon>
        <taxon>Cerambycidae</taxon>
        <taxon>Lamiinae</taxon>
        <taxon>Monochamini</taxon>
        <taxon>Molorchus</taxon>
    </lineage>
</organism>
<gene>
    <name evidence="1" type="ORF">NQ317_014264</name>
</gene>
<comment type="caution">
    <text evidence="1">The sequence shown here is derived from an EMBL/GenBank/DDBJ whole genome shotgun (WGS) entry which is preliminary data.</text>
</comment>
<evidence type="ECO:0000313" key="1">
    <source>
        <dbReference type="EMBL" id="KAJ8964126.1"/>
    </source>
</evidence>
<evidence type="ECO:0000313" key="2">
    <source>
        <dbReference type="Proteomes" id="UP001162164"/>
    </source>
</evidence>
<name>A0ABQ9ISG4_9CUCU</name>
<dbReference type="EMBL" id="JAPWTJ010002895">
    <property type="protein sequence ID" value="KAJ8964126.1"/>
    <property type="molecule type" value="Genomic_DNA"/>
</dbReference>
<accession>A0ABQ9ISG4</accession>
<proteinExistence type="predicted"/>
<protein>
    <submittedName>
        <fullName evidence="1">Uncharacterized protein</fullName>
    </submittedName>
</protein>
<keyword evidence="2" id="KW-1185">Reference proteome</keyword>